<dbReference type="InterPro" id="IPR000210">
    <property type="entry name" value="BTB/POZ_dom"/>
</dbReference>
<dbReference type="PROSITE" id="PS50097">
    <property type="entry name" value="BTB"/>
    <property type="match status" value="1"/>
</dbReference>
<feature type="region of interest" description="Disordered" evidence="3">
    <location>
        <begin position="230"/>
        <end position="264"/>
    </location>
</feature>
<dbReference type="Proteomes" id="UP001428341">
    <property type="component" value="Unassembled WGS sequence"/>
</dbReference>
<dbReference type="PROSITE" id="PS51649">
    <property type="entry name" value="NPH3"/>
    <property type="match status" value="1"/>
</dbReference>
<dbReference type="SUPFAM" id="SSF54695">
    <property type="entry name" value="POZ domain"/>
    <property type="match status" value="1"/>
</dbReference>
<dbReference type="SUPFAM" id="SSF51556">
    <property type="entry name" value="Metallo-dependent hydrolases"/>
    <property type="match status" value="1"/>
</dbReference>
<evidence type="ECO:0000259" key="4">
    <source>
        <dbReference type="PROSITE" id="PS50097"/>
    </source>
</evidence>
<feature type="region of interest" description="Disordered" evidence="3">
    <location>
        <begin position="845"/>
        <end position="864"/>
    </location>
</feature>
<evidence type="ECO:0000313" key="6">
    <source>
        <dbReference type="EMBL" id="KAK9188224.1"/>
    </source>
</evidence>
<feature type="compositionally biased region" description="Polar residues" evidence="3">
    <location>
        <begin position="241"/>
        <end position="260"/>
    </location>
</feature>
<dbReference type="CDD" id="cd01310">
    <property type="entry name" value="TatD_DNAse"/>
    <property type="match status" value="1"/>
</dbReference>
<dbReference type="PANTHER" id="PTHR47176">
    <property type="entry name" value="OSJNBA0020J04.13 PROTEIN"/>
    <property type="match status" value="1"/>
</dbReference>
<comment type="pathway">
    <text evidence="1">Protein modification; protein ubiquitination.</text>
</comment>
<dbReference type="Pfam" id="PF00651">
    <property type="entry name" value="BTB"/>
    <property type="match status" value="1"/>
</dbReference>
<dbReference type="GO" id="GO:0016788">
    <property type="term" value="F:hydrolase activity, acting on ester bonds"/>
    <property type="evidence" value="ECO:0007669"/>
    <property type="project" value="InterPro"/>
</dbReference>
<name>A0AAP0QGJ5_9ROSI</name>
<reference evidence="6 7" key="1">
    <citation type="submission" date="2024-05" db="EMBL/GenBank/DDBJ databases">
        <title>Haplotype-resolved chromosome-level genome assembly of Huyou (Citrus changshanensis).</title>
        <authorList>
            <person name="Miao C."/>
            <person name="Chen W."/>
            <person name="Wu Y."/>
            <person name="Wang L."/>
            <person name="Zhao S."/>
            <person name="Grierson D."/>
            <person name="Xu C."/>
            <person name="Chen K."/>
        </authorList>
    </citation>
    <scope>NUCLEOTIDE SEQUENCE [LARGE SCALE GENOMIC DNA]</scope>
    <source>
        <strain evidence="6">01-14</strain>
        <tissue evidence="6">Leaf</tissue>
    </source>
</reference>
<comment type="caution">
    <text evidence="6">The sequence shown here is derived from an EMBL/GenBank/DDBJ whole genome shotgun (WGS) entry which is preliminary data.</text>
</comment>
<feature type="compositionally biased region" description="Basic and acidic residues" evidence="3">
    <location>
        <begin position="851"/>
        <end position="864"/>
    </location>
</feature>
<dbReference type="SMART" id="SM00225">
    <property type="entry name" value="BTB"/>
    <property type="match status" value="1"/>
</dbReference>
<dbReference type="Gene3D" id="3.20.20.140">
    <property type="entry name" value="Metal-dependent hydrolases"/>
    <property type="match status" value="1"/>
</dbReference>
<organism evidence="6 7">
    <name type="scientific">Citrus x changshan-huyou</name>
    <dbReference type="NCBI Taxonomy" id="2935761"/>
    <lineage>
        <taxon>Eukaryota</taxon>
        <taxon>Viridiplantae</taxon>
        <taxon>Streptophyta</taxon>
        <taxon>Embryophyta</taxon>
        <taxon>Tracheophyta</taxon>
        <taxon>Spermatophyta</taxon>
        <taxon>Magnoliopsida</taxon>
        <taxon>eudicotyledons</taxon>
        <taxon>Gunneridae</taxon>
        <taxon>Pentapetalae</taxon>
        <taxon>rosids</taxon>
        <taxon>malvids</taxon>
        <taxon>Sapindales</taxon>
        <taxon>Rutaceae</taxon>
        <taxon>Aurantioideae</taxon>
        <taxon>Citrus</taxon>
    </lineage>
</organism>
<gene>
    <name evidence="6" type="ORF">WN944_019625</name>
</gene>
<dbReference type="InterPro" id="IPR001130">
    <property type="entry name" value="TatD-like"/>
</dbReference>
<accession>A0AAP0QGJ5</accession>
<feature type="domain" description="NPH3" evidence="5">
    <location>
        <begin position="516"/>
        <end position="780"/>
    </location>
</feature>
<dbReference type="EMBL" id="JBCGBO010000007">
    <property type="protein sequence ID" value="KAK9188224.1"/>
    <property type="molecule type" value="Genomic_DNA"/>
</dbReference>
<dbReference type="InterPro" id="IPR027356">
    <property type="entry name" value="NPH3_dom"/>
</dbReference>
<evidence type="ECO:0000256" key="2">
    <source>
        <dbReference type="PROSITE-ProRule" id="PRU00982"/>
    </source>
</evidence>
<evidence type="ECO:0000259" key="5">
    <source>
        <dbReference type="PROSITE" id="PS51649"/>
    </source>
</evidence>
<dbReference type="Pfam" id="PF03000">
    <property type="entry name" value="NPH3"/>
    <property type="match status" value="1"/>
</dbReference>
<dbReference type="Gene3D" id="3.30.710.10">
    <property type="entry name" value="Potassium Channel Kv1.1, Chain A"/>
    <property type="match status" value="1"/>
</dbReference>
<comment type="similarity">
    <text evidence="2">Belongs to the NPH3 family.</text>
</comment>
<evidence type="ECO:0000256" key="1">
    <source>
        <dbReference type="ARBA" id="ARBA00004906"/>
    </source>
</evidence>
<proteinExistence type="inferred from homology"/>
<evidence type="ECO:0008006" key="8">
    <source>
        <dbReference type="Google" id="ProtNLM"/>
    </source>
</evidence>
<dbReference type="PANTHER" id="PTHR47176:SF1">
    <property type="entry name" value="OS04G0577500 PROTEIN"/>
    <property type="match status" value="1"/>
</dbReference>
<keyword evidence="7" id="KW-1185">Reference proteome</keyword>
<dbReference type="Pfam" id="PF01026">
    <property type="entry name" value="TatD_DNase"/>
    <property type="match status" value="1"/>
</dbReference>
<evidence type="ECO:0000256" key="3">
    <source>
        <dbReference type="SAM" id="MobiDB-lite"/>
    </source>
</evidence>
<feature type="domain" description="BTB" evidence="4">
    <location>
        <begin position="336"/>
        <end position="403"/>
    </location>
</feature>
<protein>
    <recommendedName>
        <fullName evidence="8">NPH3 domain-containing protein</fullName>
    </recommendedName>
</protein>
<dbReference type="AlphaFoldDB" id="A0AAP0QGJ5"/>
<sequence>MKLFDAHCHLQDPRIFHKAPQLIATTVNSGVLHFAVNGVSEEDWNLVKDMSERHPSVIPCFGVHPWFVQERTPNWFSTLKEFFEITPAAAVGEIGLDKGSKGREIDFMDQVGVFRQQLELAKELKRPASIHCVRAFGDLLEIMKSVGPFPDGVIIHSYLGSAEMVPELSKLGAYFSFSGFLMSMKAQKAKKMLKVVPSERILLETDAPDALPKAELNSLFLVDGDPSLPQELSAKEEHSPNVGSASDNQFHASKDSSTLPKETLNHPANIHNVLDYVASLLDMTKEELAELSYRNAIRLFSYEGSKILTEKVRNINRSRNMANRQSTRLPKSTTLTDVQLYVNGLPFILDRELLASKSAKVAAILDENPNQDLSYFLRDISPDTETFELVLRFCHGFEPQISTENVIPIIGLADYLEMTEAHCRNNLLRRALIFFEQEVLPSWNETIKALRVADDFLQQAVQLGLVDACFRSLIEKAVADPHLVGAPMKNLSCDEDSEDADDAYRPNARRKLFVIDWKSEDLTVLSLQLFDAIIRSMNQHGVPPEFVASSICQYTKRWVLSSTVGDETVSIYKRKTQRDVLEAVEKLLPYERGLVPCTLLFEMLRYAIVLEASSDCRTGFEIRIGKQLDQATVRDLLIPSQGYAKEVQYDIECLRRILRNFCGSYSPSSQFPGYIKVAELIEKFLAEIAADIDLKMNTFLSIVEMSAEVPTVTQRNSDGIYMAIDIYFHKHRYLTESEREQVCRVLDCRKLSLEACEHAARNERLPLRVVVQALFAAQLHIRDTITREVALFPDDKMIVKEEMEEEVVAEDEAMVIKEMKIMSNKVMELERECLVMRKELQKSCSLQQHNNHNDKNKQKNEKPSMWKEMKRKFGCITSIHDCNCQVKKKKVHP</sequence>
<dbReference type="InterPro" id="IPR032466">
    <property type="entry name" value="Metal_Hydrolase"/>
</dbReference>
<evidence type="ECO:0000313" key="7">
    <source>
        <dbReference type="Proteomes" id="UP001428341"/>
    </source>
</evidence>
<dbReference type="InterPro" id="IPR011333">
    <property type="entry name" value="SKP1/BTB/POZ_sf"/>
</dbReference>